<dbReference type="InterPro" id="IPR054360">
    <property type="entry name" value="InlK_D2"/>
</dbReference>
<feature type="region of interest" description="Disordered" evidence="3">
    <location>
        <begin position="561"/>
        <end position="623"/>
    </location>
</feature>
<proteinExistence type="predicted"/>
<reference evidence="9 11" key="1">
    <citation type="submission" date="2014-12" db="EMBL/GenBank/DDBJ databases">
        <title>Draft genome sequences of 29 type strains of Enterococci.</title>
        <authorList>
            <person name="Zhong Z."/>
            <person name="Sun Z."/>
            <person name="Liu W."/>
            <person name="Zhang W."/>
            <person name="Zhang H."/>
        </authorList>
    </citation>
    <scope>NUCLEOTIDE SEQUENCE [LARGE SCALE GENOMIC DNA]</scope>
    <source>
        <strain evidence="9 11">DSM 22801</strain>
    </source>
</reference>
<dbReference type="Proteomes" id="UP000065511">
    <property type="component" value="Chromosome"/>
</dbReference>
<evidence type="ECO:0000256" key="1">
    <source>
        <dbReference type="ARBA" id="ARBA00022614"/>
    </source>
</evidence>
<organism evidence="9 11">
    <name type="scientific">Enterococcus silesiacus</name>
    <dbReference type="NCBI Taxonomy" id="332949"/>
    <lineage>
        <taxon>Bacteria</taxon>
        <taxon>Bacillati</taxon>
        <taxon>Bacillota</taxon>
        <taxon>Bacilli</taxon>
        <taxon>Lactobacillales</taxon>
        <taxon>Enterococcaceae</taxon>
        <taxon>Enterococcus</taxon>
    </lineage>
</organism>
<dbReference type="Gene3D" id="3.80.10.10">
    <property type="entry name" value="Ribonuclease Inhibitor"/>
    <property type="match status" value="1"/>
</dbReference>
<feature type="compositionally biased region" description="Polar residues" evidence="3">
    <location>
        <begin position="43"/>
        <end position="52"/>
    </location>
</feature>
<dbReference type="RefSeq" id="WP_071878982.1">
    <property type="nucleotide sequence ID" value="NZ_JXLC01000029.1"/>
</dbReference>
<dbReference type="EMBL" id="JXLC01000029">
    <property type="protein sequence ID" value="OJG87240.1"/>
    <property type="molecule type" value="Genomic_DNA"/>
</dbReference>
<keyword evidence="4" id="KW-1133">Transmembrane helix</keyword>
<dbReference type="PANTHER" id="PTHR46652">
    <property type="entry name" value="LEUCINE-RICH REPEAT AND IQ DOMAIN-CONTAINING PROTEIN 1-RELATED"/>
    <property type="match status" value="1"/>
</dbReference>
<keyword evidence="1" id="KW-0433">Leucine-rich repeat</keyword>
<feature type="domain" description="Internalin K" evidence="7">
    <location>
        <begin position="306"/>
        <end position="417"/>
    </location>
</feature>
<protein>
    <submittedName>
        <fullName evidence="8">Internalin</fullName>
    </submittedName>
</protein>
<dbReference type="Pfam" id="PF06458">
    <property type="entry name" value="MucBP"/>
    <property type="match status" value="2"/>
</dbReference>
<keyword evidence="5" id="KW-0732">Signal</keyword>
<dbReference type="EMBL" id="CP013614">
    <property type="protein sequence ID" value="ALS02788.1"/>
    <property type="molecule type" value="Genomic_DNA"/>
</dbReference>
<dbReference type="InterPro" id="IPR009459">
    <property type="entry name" value="MucBP_dom"/>
</dbReference>
<dbReference type="AlphaFoldDB" id="A0A0S3KF01"/>
<feature type="region of interest" description="Disordered" evidence="3">
    <location>
        <begin position="43"/>
        <end position="97"/>
    </location>
</feature>
<feature type="compositionally biased region" description="Low complexity" evidence="3">
    <location>
        <begin position="596"/>
        <end position="605"/>
    </location>
</feature>
<feature type="domain" description="MucBP" evidence="6">
    <location>
        <begin position="423"/>
        <end position="485"/>
    </location>
</feature>
<dbReference type="OrthoDB" id="2174091at2"/>
<evidence type="ECO:0000256" key="3">
    <source>
        <dbReference type="SAM" id="MobiDB-lite"/>
    </source>
</evidence>
<keyword evidence="10" id="KW-1185">Reference proteome</keyword>
<evidence type="ECO:0000256" key="5">
    <source>
        <dbReference type="SAM" id="SignalP"/>
    </source>
</evidence>
<evidence type="ECO:0000256" key="2">
    <source>
        <dbReference type="ARBA" id="ARBA00022737"/>
    </source>
</evidence>
<dbReference type="Gene3D" id="3.10.20.320">
    <property type="entry name" value="Putative peptidoglycan bound protein (lpxtg motif)"/>
    <property type="match status" value="2"/>
</dbReference>
<dbReference type="KEGG" id="ess:ATZ33_15795"/>
<feature type="compositionally biased region" description="Low complexity" evidence="3">
    <location>
        <begin position="54"/>
        <end position="81"/>
    </location>
</feature>
<dbReference type="Proteomes" id="UP000183039">
    <property type="component" value="Unassembled WGS sequence"/>
</dbReference>
<feature type="transmembrane region" description="Helical" evidence="4">
    <location>
        <begin position="632"/>
        <end position="652"/>
    </location>
</feature>
<dbReference type="PANTHER" id="PTHR46652:SF3">
    <property type="entry name" value="LEUCINE-RICH REPEAT-CONTAINING PROTEIN 9"/>
    <property type="match status" value="1"/>
</dbReference>
<accession>A0A0S3KF01</accession>
<evidence type="ECO:0000313" key="11">
    <source>
        <dbReference type="Proteomes" id="UP000183039"/>
    </source>
</evidence>
<dbReference type="SUPFAM" id="SSF52058">
    <property type="entry name" value="L domain-like"/>
    <property type="match status" value="1"/>
</dbReference>
<dbReference type="InterPro" id="IPR050836">
    <property type="entry name" value="SDS22/Internalin_LRR"/>
</dbReference>
<name>A0A0S3KF01_9ENTE</name>
<dbReference type="Gene3D" id="2.60.40.3890">
    <property type="match status" value="1"/>
</dbReference>
<evidence type="ECO:0000313" key="10">
    <source>
        <dbReference type="Proteomes" id="UP000065511"/>
    </source>
</evidence>
<evidence type="ECO:0000259" key="7">
    <source>
        <dbReference type="Pfam" id="PF22122"/>
    </source>
</evidence>
<feature type="domain" description="MucBP" evidence="6">
    <location>
        <begin position="497"/>
        <end position="559"/>
    </location>
</feature>
<keyword evidence="4" id="KW-0812">Transmembrane</keyword>
<dbReference type="InterPro" id="IPR032675">
    <property type="entry name" value="LRR_dom_sf"/>
</dbReference>
<dbReference type="Pfam" id="PF22122">
    <property type="entry name" value="InlK_D2"/>
    <property type="match status" value="1"/>
</dbReference>
<dbReference type="NCBIfam" id="TIGR01167">
    <property type="entry name" value="LPXTG_anchor"/>
    <property type="match status" value="1"/>
</dbReference>
<reference evidence="8 10" key="2">
    <citation type="submission" date="2015-12" db="EMBL/GenBank/DDBJ databases">
        <authorList>
            <person name="Lauer A."/>
            <person name="Humrighouse B."/>
            <person name="Loparev V."/>
            <person name="Shewmaker P.L."/>
            <person name="Whitney A.M."/>
            <person name="McLaughlin R.W."/>
        </authorList>
    </citation>
    <scope>NUCLEOTIDE SEQUENCE [LARGE SCALE GENOMIC DNA]</scope>
    <source>
        <strain evidence="8 10">LMG 23085</strain>
    </source>
</reference>
<evidence type="ECO:0000259" key="6">
    <source>
        <dbReference type="Pfam" id="PF06458"/>
    </source>
</evidence>
<feature type="chain" id="PRO_5043332559" evidence="5">
    <location>
        <begin position="37"/>
        <end position="659"/>
    </location>
</feature>
<feature type="compositionally biased region" description="Polar residues" evidence="3">
    <location>
        <begin position="88"/>
        <end position="97"/>
    </location>
</feature>
<feature type="compositionally biased region" description="Low complexity" evidence="3">
    <location>
        <begin position="568"/>
        <end position="587"/>
    </location>
</feature>
<evidence type="ECO:0000313" key="8">
    <source>
        <dbReference type="EMBL" id="ALS02788.1"/>
    </source>
</evidence>
<sequence length="659" mass="72052">MKNKFILPTHKKKTIHTLMLLTLLAPTFLSTSFVFAEDTLPATEQTTLSEPQESTDTTESTLESSATVESSTAAETGASNEIPRENEPTISTTNSTMTEETVRAVIAPRGDTITIADPILKQAILTTLGLPAGSELAQADLERVTNLSINSAQLSSLSGLEHAINLSSIYINTNNNVTDFSPLEQLSSLTYVTLQTKSLTSANFPDLSKNTGLTNLGLGSTSIDNDIFPKIVQLTSLKRIYMDSNLTITTITPLKSLPNLTSLSTQFCGITDFTVINEFPVLSDLAAFGQNTGRKDAPTTIGRSSLDYDFDKQTLFLPFSMMPNRMTNFDGHVPPFTTSNSASNTYLDFNDIQLPASRLQITAQGITVSGVTEEEFKHLARFEYNARLDNLAGSYEQPPGFTFYAISGGTYLHQFNVLDDGQTVTIHYQDTDGTTLLASETRSGLVGQTFEIPAPVIPEYELTEMPSNATGNYSDQAQTVTFVYKKITAPIVDLEGTVIAYYVDTTGVKLREPIPYTDTIGKTFTTEQLEFKGYTFKEVKGSTAGTFTKEDQKVTYVYTKDEDKTGPTSSTDSSETTETTTSNTEKTTTSKETSHSTDQTTTSSSHRQVSQAEAKANVSAKKKLPATGEQSSYAWVFLGLVLIGFVQYKYVLKRVRQEK</sequence>
<evidence type="ECO:0000313" key="9">
    <source>
        <dbReference type="EMBL" id="OJG87240.1"/>
    </source>
</evidence>
<gene>
    <name evidence="8" type="ORF">ATZ33_15795</name>
    <name evidence="9" type="ORF">RV15_GL002004</name>
</gene>
<keyword evidence="4" id="KW-0472">Membrane</keyword>
<feature type="signal peptide" evidence="5">
    <location>
        <begin position="1"/>
        <end position="36"/>
    </location>
</feature>
<keyword evidence="2" id="KW-0677">Repeat</keyword>
<evidence type="ECO:0000256" key="4">
    <source>
        <dbReference type="SAM" id="Phobius"/>
    </source>
</evidence>